<protein>
    <submittedName>
        <fullName evidence="3">M57 family metalloprotease</fullName>
    </submittedName>
</protein>
<dbReference type="InterPro" id="IPR024653">
    <property type="entry name" value="Peptidase_M10/M27/M57"/>
</dbReference>
<dbReference type="Gene3D" id="3.40.390.10">
    <property type="entry name" value="Collagenase (Catalytic Domain)"/>
    <property type="match status" value="1"/>
</dbReference>
<keyword evidence="1" id="KW-0732">Signal</keyword>
<evidence type="ECO:0000313" key="4">
    <source>
        <dbReference type="Proteomes" id="UP001370348"/>
    </source>
</evidence>
<keyword evidence="4" id="KW-1185">Reference proteome</keyword>
<dbReference type="PROSITE" id="PS51257">
    <property type="entry name" value="PROKAR_LIPOPROTEIN"/>
    <property type="match status" value="1"/>
</dbReference>
<feature type="domain" description="Peptidase metallopeptidase" evidence="2">
    <location>
        <begin position="100"/>
        <end position="249"/>
    </location>
</feature>
<dbReference type="InterPro" id="IPR006026">
    <property type="entry name" value="Peptidase_Metallo"/>
</dbReference>
<dbReference type="Proteomes" id="UP001370348">
    <property type="component" value="Chromosome"/>
</dbReference>
<sequence>MRIKHRIVRGIPVLSGALLFGVFAVSSAGCAAEGSSGDSEATASTASSFEAWEKTVYREADTGIWIVNGDTPINDAGELRAFYEQHVQKGALIVDYRNGKDSAWSATRKLNLTYCVSKSSFGNNYDRVVKAMAAAGAAWTAVANVKFVHVSGQDGNCTSSNNNVLFNVRVGGSGFSGRAFFPNYGRRDREVLVGPTAAGGTNPGRPETLTGLLRHELGHTLGFRHEQTRPEAGTCFEDNNWRELTDYDSASVMHYPWCNGTNQGDLDITDLDAQGAAALYGSPR</sequence>
<dbReference type="SMART" id="SM00235">
    <property type="entry name" value="ZnMc"/>
    <property type="match status" value="1"/>
</dbReference>
<organism evidence="3 4">
    <name type="scientific">Pendulispora albinea</name>
    <dbReference type="NCBI Taxonomy" id="2741071"/>
    <lineage>
        <taxon>Bacteria</taxon>
        <taxon>Pseudomonadati</taxon>
        <taxon>Myxococcota</taxon>
        <taxon>Myxococcia</taxon>
        <taxon>Myxococcales</taxon>
        <taxon>Sorangiineae</taxon>
        <taxon>Pendulisporaceae</taxon>
        <taxon>Pendulispora</taxon>
    </lineage>
</organism>
<name>A0ABZ2M1W4_9BACT</name>
<proteinExistence type="predicted"/>
<dbReference type="GO" id="GO:0008237">
    <property type="term" value="F:metallopeptidase activity"/>
    <property type="evidence" value="ECO:0007669"/>
    <property type="project" value="UniProtKB-KW"/>
</dbReference>
<keyword evidence="3" id="KW-0645">Protease</keyword>
<feature type="signal peptide" evidence="1">
    <location>
        <begin position="1"/>
        <end position="31"/>
    </location>
</feature>
<dbReference type="Pfam" id="PF12388">
    <property type="entry name" value="Peptidase_M57"/>
    <property type="match status" value="1"/>
</dbReference>
<evidence type="ECO:0000313" key="3">
    <source>
        <dbReference type="EMBL" id="WXB15794.1"/>
    </source>
</evidence>
<reference evidence="3 4" key="1">
    <citation type="submission" date="2021-12" db="EMBL/GenBank/DDBJ databases">
        <title>Discovery of the Pendulisporaceae a myxobacterial family with distinct sporulation behavior and unique specialized metabolism.</title>
        <authorList>
            <person name="Garcia R."/>
            <person name="Popoff A."/>
            <person name="Bader C.D."/>
            <person name="Loehr J."/>
            <person name="Walesch S."/>
            <person name="Walt C."/>
            <person name="Boldt J."/>
            <person name="Bunk B."/>
            <person name="Haeckl F.J.F.P.J."/>
            <person name="Gunesch A.P."/>
            <person name="Birkelbach J."/>
            <person name="Nuebel U."/>
            <person name="Pietschmann T."/>
            <person name="Bach T."/>
            <person name="Mueller R."/>
        </authorList>
    </citation>
    <scope>NUCLEOTIDE SEQUENCE [LARGE SCALE GENOMIC DNA]</scope>
    <source>
        <strain evidence="3 4">MSr11954</strain>
    </source>
</reference>
<feature type="chain" id="PRO_5045860400" evidence="1">
    <location>
        <begin position="32"/>
        <end position="284"/>
    </location>
</feature>
<dbReference type="SUPFAM" id="SSF55486">
    <property type="entry name" value="Metalloproteases ('zincins'), catalytic domain"/>
    <property type="match status" value="1"/>
</dbReference>
<gene>
    <name evidence="3" type="ORF">LZC94_00685</name>
</gene>
<keyword evidence="3" id="KW-0378">Hydrolase</keyword>
<dbReference type="RefSeq" id="WP_394825428.1">
    <property type="nucleotide sequence ID" value="NZ_CP089984.1"/>
</dbReference>
<evidence type="ECO:0000259" key="2">
    <source>
        <dbReference type="SMART" id="SM00235"/>
    </source>
</evidence>
<dbReference type="InterPro" id="IPR024079">
    <property type="entry name" value="MetalloPept_cat_dom_sf"/>
</dbReference>
<evidence type="ECO:0000256" key="1">
    <source>
        <dbReference type="SAM" id="SignalP"/>
    </source>
</evidence>
<dbReference type="EMBL" id="CP089984">
    <property type="protein sequence ID" value="WXB15794.1"/>
    <property type="molecule type" value="Genomic_DNA"/>
</dbReference>
<keyword evidence="3" id="KW-0482">Metalloprotease</keyword>
<accession>A0ABZ2M1W4</accession>